<feature type="transmembrane region" description="Helical" evidence="1">
    <location>
        <begin position="25"/>
        <end position="54"/>
    </location>
</feature>
<keyword evidence="3" id="KW-0482">Metalloprotease</keyword>
<evidence type="ECO:0000256" key="1">
    <source>
        <dbReference type="SAM" id="Phobius"/>
    </source>
</evidence>
<dbReference type="GO" id="GO:0006508">
    <property type="term" value="P:proteolysis"/>
    <property type="evidence" value="ECO:0007669"/>
    <property type="project" value="UniProtKB-KW"/>
</dbReference>
<keyword evidence="1" id="KW-0812">Transmembrane</keyword>
<organism evidence="3 4">
    <name type="scientific">Dyella dinghuensis</name>
    <dbReference type="NCBI Taxonomy" id="1920169"/>
    <lineage>
        <taxon>Bacteria</taxon>
        <taxon>Pseudomonadati</taxon>
        <taxon>Pseudomonadota</taxon>
        <taxon>Gammaproteobacteria</taxon>
        <taxon>Lysobacterales</taxon>
        <taxon>Rhodanobacteraceae</taxon>
        <taxon>Dyella</taxon>
    </lineage>
</organism>
<keyword evidence="3" id="KW-0645">Protease</keyword>
<evidence type="ECO:0000313" key="3">
    <source>
        <dbReference type="EMBL" id="RUL62529.1"/>
    </source>
</evidence>
<reference evidence="3 4" key="1">
    <citation type="submission" date="2018-12" db="EMBL/GenBank/DDBJ databases">
        <title>Dyella dinghuensis sp. nov. DHOA06 and Dyella choica sp. nov. 4M-K27, isolated from forest soil.</title>
        <authorList>
            <person name="Qiu L.-H."/>
            <person name="Gao Z.-H."/>
        </authorList>
    </citation>
    <scope>NUCLEOTIDE SEQUENCE [LARGE SCALE GENOMIC DNA]</scope>
    <source>
        <strain evidence="3 4">DHOA06</strain>
    </source>
</reference>
<dbReference type="GO" id="GO:0080120">
    <property type="term" value="P:CAAX-box protein maturation"/>
    <property type="evidence" value="ECO:0007669"/>
    <property type="project" value="UniProtKB-ARBA"/>
</dbReference>
<dbReference type="GO" id="GO:0004175">
    <property type="term" value="F:endopeptidase activity"/>
    <property type="evidence" value="ECO:0007669"/>
    <property type="project" value="UniProtKB-ARBA"/>
</dbReference>
<dbReference type="Pfam" id="PF02517">
    <property type="entry name" value="Rce1-like"/>
    <property type="match status" value="1"/>
</dbReference>
<feature type="transmembrane region" description="Helical" evidence="1">
    <location>
        <begin position="123"/>
        <end position="147"/>
    </location>
</feature>
<dbReference type="EMBL" id="RYZR01000007">
    <property type="protein sequence ID" value="RUL62529.1"/>
    <property type="molecule type" value="Genomic_DNA"/>
</dbReference>
<keyword evidence="1" id="KW-0472">Membrane</keyword>
<feature type="transmembrane region" description="Helical" evidence="1">
    <location>
        <begin position="225"/>
        <end position="243"/>
    </location>
</feature>
<name>A0A3S0RD26_9GAMM</name>
<feature type="domain" description="CAAX prenyl protease 2/Lysostaphin resistance protein A-like" evidence="2">
    <location>
        <begin position="170"/>
        <end position="261"/>
    </location>
</feature>
<evidence type="ECO:0000313" key="4">
    <source>
        <dbReference type="Proteomes" id="UP000267077"/>
    </source>
</evidence>
<feature type="transmembrane region" description="Helical" evidence="1">
    <location>
        <begin position="81"/>
        <end position="103"/>
    </location>
</feature>
<evidence type="ECO:0000259" key="2">
    <source>
        <dbReference type="Pfam" id="PF02517"/>
    </source>
</evidence>
<dbReference type="InterPro" id="IPR052710">
    <property type="entry name" value="CAAX_protease"/>
</dbReference>
<dbReference type="PANTHER" id="PTHR36435:SF1">
    <property type="entry name" value="CAAX AMINO TERMINAL PROTEASE FAMILY PROTEIN"/>
    <property type="match status" value="1"/>
</dbReference>
<feature type="transmembrane region" description="Helical" evidence="1">
    <location>
        <begin position="168"/>
        <end position="188"/>
    </location>
</feature>
<proteinExistence type="predicted"/>
<comment type="caution">
    <text evidence="3">The sequence shown here is derived from an EMBL/GenBank/DDBJ whole genome shotgun (WGS) entry which is preliminary data.</text>
</comment>
<dbReference type="Proteomes" id="UP000267077">
    <property type="component" value="Unassembled WGS sequence"/>
</dbReference>
<dbReference type="InterPro" id="IPR003675">
    <property type="entry name" value="Rce1/LyrA-like_dom"/>
</dbReference>
<keyword evidence="3" id="KW-0378">Hydrolase</keyword>
<sequence length="274" mass="29528">MTEKPANPDPFMSPNETARSSAPSVWIAIGLIVLYVLLQAAAGATVSFIVGVVAHVQHPDLSQADLHSHVMAILKRPGSNALFIILGLPLIALVMLSLVRRQWPALWPLEKPPGFGFAPATSAYWYVLAFIVGIVTPPVGGWLTELLAHGQTVSQNVEELSRNAPENLRLPLAMVMVIVGPLIEELLFRGVLLSALMRRLSTAWSVVISAVLFGVVHLEGLDFKWFALPGLILLAVGLAWLRLKSSSLWPAVLAHGVYNLFALIALFATLAGST</sequence>
<dbReference type="GO" id="GO:0008237">
    <property type="term" value="F:metallopeptidase activity"/>
    <property type="evidence" value="ECO:0007669"/>
    <property type="project" value="UniProtKB-KW"/>
</dbReference>
<keyword evidence="1" id="KW-1133">Transmembrane helix</keyword>
<dbReference type="PANTHER" id="PTHR36435">
    <property type="entry name" value="SLR1288 PROTEIN"/>
    <property type="match status" value="1"/>
</dbReference>
<gene>
    <name evidence="3" type="ORF">EKH79_16835</name>
</gene>
<feature type="transmembrane region" description="Helical" evidence="1">
    <location>
        <begin position="200"/>
        <end position="218"/>
    </location>
</feature>
<keyword evidence="4" id="KW-1185">Reference proteome</keyword>
<dbReference type="AlphaFoldDB" id="A0A3S0RD26"/>
<accession>A0A3S0RD26</accession>
<protein>
    <submittedName>
        <fullName evidence="3">CPBP family intramembrane metalloprotease</fullName>
    </submittedName>
</protein>
<feature type="transmembrane region" description="Helical" evidence="1">
    <location>
        <begin position="249"/>
        <end position="271"/>
    </location>
</feature>